<protein>
    <submittedName>
        <fullName evidence="1">Uncharacterized protein</fullName>
    </submittedName>
</protein>
<name>A0A2D2DDM2_9BURK</name>
<dbReference type="KEGG" id="mass:CR152_00135"/>
<keyword evidence="2" id="KW-1185">Reference proteome</keyword>
<proteinExistence type="predicted"/>
<organism evidence="1 2">
    <name type="scientific">Massilia violaceinigra</name>
    <dbReference type="NCBI Taxonomy" id="2045208"/>
    <lineage>
        <taxon>Bacteria</taxon>
        <taxon>Pseudomonadati</taxon>
        <taxon>Pseudomonadota</taxon>
        <taxon>Betaproteobacteria</taxon>
        <taxon>Burkholderiales</taxon>
        <taxon>Oxalobacteraceae</taxon>
        <taxon>Telluria group</taxon>
        <taxon>Massilia</taxon>
    </lineage>
</organism>
<dbReference type="Proteomes" id="UP000229897">
    <property type="component" value="Chromosome"/>
</dbReference>
<dbReference type="AlphaFoldDB" id="A0A2D2DDM2"/>
<evidence type="ECO:0000313" key="1">
    <source>
        <dbReference type="EMBL" id="ATQ73090.1"/>
    </source>
</evidence>
<accession>A0A2D2DDM2</accession>
<reference evidence="1" key="1">
    <citation type="submission" date="2017-10" db="EMBL/GenBank/DDBJ databases">
        <title>Massilia psychrophilum sp. nov., a novel purple-pigmented bacterium isolated from Tianshan glacier, Xinjiang Municipality, China.</title>
        <authorList>
            <person name="Wang H."/>
        </authorList>
    </citation>
    <scope>NUCLEOTIDE SEQUENCE [LARGE SCALE GENOMIC DNA]</scope>
    <source>
        <strain evidence="1">B2</strain>
    </source>
</reference>
<sequence>MGAAASVMMRRTLCHALRQLLELGFGPNAVASAVFASTLKTVIPAQAGIQAMFAGRRCLGFPPLQELAFRLDGVRFSGF</sequence>
<gene>
    <name evidence="1" type="ORF">CR152_00135</name>
</gene>
<evidence type="ECO:0000313" key="2">
    <source>
        <dbReference type="Proteomes" id="UP000229897"/>
    </source>
</evidence>
<dbReference type="EMBL" id="CP024608">
    <property type="protein sequence ID" value="ATQ73090.1"/>
    <property type="molecule type" value="Genomic_DNA"/>
</dbReference>